<dbReference type="PROSITE" id="PS51450">
    <property type="entry name" value="LRR"/>
    <property type="match status" value="1"/>
</dbReference>
<dbReference type="Gene3D" id="3.80.10.10">
    <property type="entry name" value="Ribonuclease Inhibitor"/>
    <property type="match status" value="1"/>
</dbReference>
<reference evidence="2" key="1">
    <citation type="submission" date="2022-01" db="EMBL/GenBank/DDBJ databases">
        <authorList>
            <person name="King R."/>
        </authorList>
    </citation>
    <scope>NUCLEOTIDE SEQUENCE</scope>
</reference>
<dbReference type="EMBL" id="OU895879">
    <property type="protein sequence ID" value="CAG9807344.1"/>
    <property type="molecule type" value="Genomic_DNA"/>
</dbReference>
<evidence type="ECO:0000313" key="2">
    <source>
        <dbReference type="EMBL" id="CAG9807344.1"/>
    </source>
</evidence>
<dbReference type="AlphaFoldDB" id="A0A9N9WVR2"/>
<keyword evidence="3" id="KW-1185">Reference proteome</keyword>
<evidence type="ECO:0000256" key="1">
    <source>
        <dbReference type="SAM" id="SignalP"/>
    </source>
</evidence>
<evidence type="ECO:0000313" key="3">
    <source>
        <dbReference type="Proteomes" id="UP001153620"/>
    </source>
</evidence>
<keyword evidence="1" id="KW-0732">Signal</keyword>
<dbReference type="OrthoDB" id="694479at2759"/>
<sequence length="252" mass="29682">MKFLLSVIAALIVAIKISNSVEIECFFDNELLFDDMKVVYTCTVLHLTTNQADRNITKLTPTDERSHSVDKNNEVYQLYIIHQKMEYFPRGFTDYFKNIEAIHAGMNELKYLERDDMKDFQKLRFLYLYSNHLENLQSDVFLDNLELEYVSFYNNRLMHIGSKLLTPLKKLRTAYFNKNICIDKQAVQSFKEVAEIRLEISDRCSDITDEDLMNVLKQNQDKIVSLEGVVSMINQQLFEMIQHFNLSNKTEL</sequence>
<dbReference type="InterPro" id="IPR032675">
    <property type="entry name" value="LRR_dom_sf"/>
</dbReference>
<accession>A0A9N9WVR2</accession>
<dbReference type="SUPFAM" id="SSF52058">
    <property type="entry name" value="L domain-like"/>
    <property type="match status" value="1"/>
</dbReference>
<feature type="signal peptide" evidence="1">
    <location>
        <begin position="1"/>
        <end position="20"/>
    </location>
</feature>
<reference evidence="2" key="2">
    <citation type="submission" date="2022-10" db="EMBL/GenBank/DDBJ databases">
        <authorList>
            <consortium name="ENA_rothamsted_submissions"/>
            <consortium name="culmorum"/>
            <person name="King R."/>
        </authorList>
    </citation>
    <scope>NUCLEOTIDE SEQUENCE</scope>
</reference>
<protein>
    <submittedName>
        <fullName evidence="2">Uncharacterized protein</fullName>
    </submittedName>
</protein>
<name>A0A9N9WVR2_9DIPT</name>
<gene>
    <name evidence="2" type="ORF">CHIRRI_LOCUS10193</name>
</gene>
<dbReference type="Proteomes" id="UP001153620">
    <property type="component" value="Chromosome 3"/>
</dbReference>
<organism evidence="2 3">
    <name type="scientific">Chironomus riparius</name>
    <dbReference type="NCBI Taxonomy" id="315576"/>
    <lineage>
        <taxon>Eukaryota</taxon>
        <taxon>Metazoa</taxon>
        <taxon>Ecdysozoa</taxon>
        <taxon>Arthropoda</taxon>
        <taxon>Hexapoda</taxon>
        <taxon>Insecta</taxon>
        <taxon>Pterygota</taxon>
        <taxon>Neoptera</taxon>
        <taxon>Endopterygota</taxon>
        <taxon>Diptera</taxon>
        <taxon>Nematocera</taxon>
        <taxon>Chironomoidea</taxon>
        <taxon>Chironomidae</taxon>
        <taxon>Chironominae</taxon>
        <taxon>Chironomus</taxon>
    </lineage>
</organism>
<dbReference type="InterPro" id="IPR001611">
    <property type="entry name" value="Leu-rich_rpt"/>
</dbReference>
<feature type="chain" id="PRO_5040496744" evidence="1">
    <location>
        <begin position="21"/>
        <end position="252"/>
    </location>
</feature>
<proteinExistence type="predicted"/>